<reference evidence="2 3" key="1">
    <citation type="submission" date="2019-11" db="EMBL/GenBank/DDBJ databases">
        <title>Whole genome sequence of Oryza granulata.</title>
        <authorList>
            <person name="Li W."/>
        </authorList>
    </citation>
    <scope>NUCLEOTIDE SEQUENCE [LARGE SCALE GENOMIC DNA]</scope>
    <source>
        <strain evidence="3">cv. Menghai</strain>
        <tissue evidence="2">Leaf</tissue>
    </source>
</reference>
<accession>A0A6G1DM55</accession>
<feature type="region of interest" description="Disordered" evidence="1">
    <location>
        <begin position="45"/>
        <end position="107"/>
    </location>
</feature>
<comment type="caution">
    <text evidence="2">The sequence shown here is derived from an EMBL/GenBank/DDBJ whole genome shotgun (WGS) entry which is preliminary data.</text>
</comment>
<name>A0A6G1DM55_9ORYZ</name>
<protein>
    <submittedName>
        <fullName evidence="2">Uncharacterized protein</fullName>
    </submittedName>
</protein>
<feature type="compositionally biased region" description="Low complexity" evidence="1">
    <location>
        <begin position="86"/>
        <end position="97"/>
    </location>
</feature>
<sequence length="107" mass="11589">MEETTRCAEGRSYTPSPSLKKLVMAPPDLLLTSIVAARSAVLEHRGHQLRLRRSHPIPRPRVSCPPVASPSISREARPTPRSPDPSGATSGGRSAASKPSHRQIPHF</sequence>
<keyword evidence="3" id="KW-1185">Reference proteome</keyword>
<evidence type="ECO:0000256" key="1">
    <source>
        <dbReference type="SAM" id="MobiDB-lite"/>
    </source>
</evidence>
<proteinExistence type="predicted"/>
<gene>
    <name evidence="2" type="ORF">E2562_023261</name>
</gene>
<evidence type="ECO:0000313" key="2">
    <source>
        <dbReference type="EMBL" id="KAF0913519.1"/>
    </source>
</evidence>
<feature type="compositionally biased region" description="Basic residues" evidence="1">
    <location>
        <begin position="47"/>
        <end position="58"/>
    </location>
</feature>
<feature type="region of interest" description="Disordered" evidence="1">
    <location>
        <begin position="1"/>
        <end position="20"/>
    </location>
</feature>
<organism evidence="2 3">
    <name type="scientific">Oryza meyeriana var. granulata</name>
    <dbReference type="NCBI Taxonomy" id="110450"/>
    <lineage>
        <taxon>Eukaryota</taxon>
        <taxon>Viridiplantae</taxon>
        <taxon>Streptophyta</taxon>
        <taxon>Embryophyta</taxon>
        <taxon>Tracheophyta</taxon>
        <taxon>Spermatophyta</taxon>
        <taxon>Magnoliopsida</taxon>
        <taxon>Liliopsida</taxon>
        <taxon>Poales</taxon>
        <taxon>Poaceae</taxon>
        <taxon>BOP clade</taxon>
        <taxon>Oryzoideae</taxon>
        <taxon>Oryzeae</taxon>
        <taxon>Oryzinae</taxon>
        <taxon>Oryza</taxon>
        <taxon>Oryza meyeriana</taxon>
    </lineage>
</organism>
<dbReference type="AlphaFoldDB" id="A0A6G1DM55"/>
<evidence type="ECO:0000313" key="3">
    <source>
        <dbReference type="Proteomes" id="UP000479710"/>
    </source>
</evidence>
<dbReference type="EMBL" id="SPHZ02000006">
    <property type="protein sequence ID" value="KAF0913519.1"/>
    <property type="molecule type" value="Genomic_DNA"/>
</dbReference>
<dbReference type="Proteomes" id="UP000479710">
    <property type="component" value="Unassembled WGS sequence"/>
</dbReference>